<reference evidence="2 3" key="1">
    <citation type="journal article" date="2016" name="Nat. Commun.">
        <title>Extremotolerant tardigrade genome and improved radiotolerance of human cultured cells by tardigrade-unique protein.</title>
        <authorList>
            <person name="Hashimoto T."/>
            <person name="Horikawa D.D."/>
            <person name="Saito Y."/>
            <person name="Kuwahara H."/>
            <person name="Kozuka-Hata H."/>
            <person name="Shin-I T."/>
            <person name="Minakuchi Y."/>
            <person name="Ohishi K."/>
            <person name="Motoyama A."/>
            <person name="Aizu T."/>
            <person name="Enomoto A."/>
            <person name="Kondo K."/>
            <person name="Tanaka S."/>
            <person name="Hara Y."/>
            <person name="Koshikawa S."/>
            <person name="Sagara H."/>
            <person name="Miura T."/>
            <person name="Yokobori S."/>
            <person name="Miyagawa K."/>
            <person name="Suzuki Y."/>
            <person name="Kubo T."/>
            <person name="Oyama M."/>
            <person name="Kohara Y."/>
            <person name="Fujiyama A."/>
            <person name="Arakawa K."/>
            <person name="Katayama T."/>
            <person name="Toyoda A."/>
            <person name="Kunieda T."/>
        </authorList>
    </citation>
    <scope>NUCLEOTIDE SEQUENCE [LARGE SCALE GENOMIC DNA]</scope>
    <source>
        <strain evidence="2 3">YOKOZUNA-1</strain>
    </source>
</reference>
<organism evidence="2 3">
    <name type="scientific">Ramazzottius varieornatus</name>
    <name type="common">Water bear</name>
    <name type="synonym">Tardigrade</name>
    <dbReference type="NCBI Taxonomy" id="947166"/>
    <lineage>
        <taxon>Eukaryota</taxon>
        <taxon>Metazoa</taxon>
        <taxon>Ecdysozoa</taxon>
        <taxon>Tardigrada</taxon>
        <taxon>Eutardigrada</taxon>
        <taxon>Parachela</taxon>
        <taxon>Hypsibioidea</taxon>
        <taxon>Ramazzottiidae</taxon>
        <taxon>Ramazzottius</taxon>
    </lineage>
</organism>
<dbReference type="EMBL" id="BDGG01000020">
    <property type="protein sequence ID" value="GAV09132.1"/>
    <property type="molecule type" value="Genomic_DNA"/>
</dbReference>
<accession>A0A1D1W6U4</accession>
<keyword evidence="3" id="KW-1185">Reference proteome</keyword>
<name>A0A1D1W6U4_RAMVA</name>
<dbReference type="Proteomes" id="UP000186922">
    <property type="component" value="Unassembled WGS sequence"/>
</dbReference>
<sequence>MKAKSREGNVYQAMAHKQRSEWRERSLTVQGGMDGKGQTDLLDAKMVGQVGKVWLIGLISC</sequence>
<gene>
    <name evidence="2" type="primary">RvY_18726-1</name>
    <name evidence="2" type="synonym">RvY_18726.1</name>
    <name evidence="2" type="ORF">RvY_18726</name>
</gene>
<comment type="caution">
    <text evidence="2">The sequence shown here is derived from an EMBL/GenBank/DDBJ whole genome shotgun (WGS) entry which is preliminary data.</text>
</comment>
<evidence type="ECO:0000313" key="2">
    <source>
        <dbReference type="EMBL" id="GAV09132.1"/>
    </source>
</evidence>
<proteinExistence type="predicted"/>
<dbReference type="AlphaFoldDB" id="A0A1D1W6U4"/>
<protein>
    <submittedName>
        <fullName evidence="2">Uncharacterized protein</fullName>
    </submittedName>
</protein>
<feature type="region of interest" description="Disordered" evidence="1">
    <location>
        <begin position="1"/>
        <end position="33"/>
    </location>
</feature>
<evidence type="ECO:0000256" key="1">
    <source>
        <dbReference type="SAM" id="MobiDB-lite"/>
    </source>
</evidence>
<evidence type="ECO:0000313" key="3">
    <source>
        <dbReference type="Proteomes" id="UP000186922"/>
    </source>
</evidence>